<evidence type="ECO:0000256" key="1">
    <source>
        <dbReference type="SAM" id="MobiDB-lite"/>
    </source>
</evidence>
<comment type="caution">
    <text evidence="5">The sequence shown here is derived from an EMBL/GenBank/DDBJ whole genome shotgun (WGS) entry which is preliminary data.</text>
</comment>
<accession>A0A5P0WNT9</accession>
<organism evidence="5 7">
    <name type="scientific">Segatella copri</name>
    <dbReference type="NCBI Taxonomy" id="165179"/>
    <lineage>
        <taxon>Bacteria</taxon>
        <taxon>Pseudomonadati</taxon>
        <taxon>Bacteroidota</taxon>
        <taxon>Bacteroidia</taxon>
        <taxon>Bacteroidales</taxon>
        <taxon>Prevotellaceae</taxon>
        <taxon>Segatella</taxon>
    </lineage>
</organism>
<name>A0A5P0WNT9_9BACT</name>
<evidence type="ECO:0000313" key="6">
    <source>
        <dbReference type="Proteomes" id="UP000405805"/>
    </source>
</evidence>
<feature type="domain" description="UVR" evidence="2">
    <location>
        <begin position="154"/>
        <end position="179"/>
    </location>
</feature>
<evidence type="ECO:0008006" key="8">
    <source>
        <dbReference type="Google" id="ProtNLM"/>
    </source>
</evidence>
<evidence type="ECO:0000259" key="2">
    <source>
        <dbReference type="Pfam" id="PF02151"/>
    </source>
</evidence>
<evidence type="ECO:0000313" key="4">
    <source>
        <dbReference type="EMBL" id="MQO08949.1"/>
    </source>
</evidence>
<proteinExistence type="predicted"/>
<dbReference type="Gene3D" id="3.10.690.10">
    <property type="entry name" value="Bifunctional nuclease domain"/>
    <property type="match status" value="1"/>
</dbReference>
<dbReference type="AlphaFoldDB" id="A0A5P0WNT9"/>
<dbReference type="InterPro" id="IPR003729">
    <property type="entry name" value="Bi_nuclease_dom"/>
</dbReference>
<dbReference type="SUPFAM" id="SSF103256">
    <property type="entry name" value="Hypothetical protein TM0160"/>
    <property type="match status" value="1"/>
</dbReference>
<feature type="region of interest" description="Disordered" evidence="1">
    <location>
        <begin position="172"/>
        <end position="191"/>
    </location>
</feature>
<dbReference type="Proteomes" id="UP000477980">
    <property type="component" value="Unassembled WGS sequence"/>
</dbReference>
<protein>
    <recommendedName>
        <fullName evidence="8">BFN domain-containing protein</fullName>
    </recommendedName>
</protein>
<evidence type="ECO:0000313" key="7">
    <source>
        <dbReference type="Proteomes" id="UP000477980"/>
    </source>
</evidence>
<feature type="compositionally biased region" description="Basic and acidic residues" evidence="1">
    <location>
        <begin position="173"/>
        <end position="191"/>
    </location>
</feature>
<evidence type="ECO:0000259" key="3">
    <source>
        <dbReference type="Pfam" id="PF02577"/>
    </source>
</evidence>
<dbReference type="EMBL" id="VZAH01000077">
    <property type="protein sequence ID" value="MQP14204.1"/>
    <property type="molecule type" value="Genomic_DNA"/>
</dbReference>
<dbReference type="Proteomes" id="UP000405805">
    <property type="component" value="Unassembled WGS sequence"/>
</dbReference>
<dbReference type="Pfam" id="PF02577">
    <property type="entry name" value="BFN_dom"/>
    <property type="match status" value="1"/>
</dbReference>
<dbReference type="GO" id="GO:0004518">
    <property type="term" value="F:nuclease activity"/>
    <property type="evidence" value="ECO:0007669"/>
    <property type="project" value="InterPro"/>
</dbReference>
<feature type="domain" description="BFN" evidence="3">
    <location>
        <begin position="25"/>
        <end position="132"/>
    </location>
</feature>
<dbReference type="InterPro" id="IPR036104">
    <property type="entry name" value="BFN_sf"/>
</dbReference>
<dbReference type="Pfam" id="PF02151">
    <property type="entry name" value="UVR"/>
    <property type="match status" value="1"/>
</dbReference>
<gene>
    <name evidence="5" type="ORF">F7D25_07235</name>
    <name evidence="4" type="ORF">F7D57_04270</name>
</gene>
<dbReference type="EMBL" id="VZBP01000054">
    <property type="protein sequence ID" value="MQO08949.1"/>
    <property type="molecule type" value="Genomic_DNA"/>
</dbReference>
<reference evidence="6 7" key="1">
    <citation type="submission" date="2019-09" db="EMBL/GenBank/DDBJ databases">
        <title>Distinct polysaccharide growth profiles of human intestinal Prevotella copri isolates.</title>
        <authorList>
            <person name="Fehlner-Peach H."/>
            <person name="Magnabosco C."/>
            <person name="Raghavan V."/>
            <person name="Scher J.U."/>
            <person name="Tett A."/>
            <person name="Cox L.M."/>
            <person name="Gottsegen C."/>
            <person name="Watters A."/>
            <person name="Wiltshire- Gordon J.D."/>
            <person name="Segata N."/>
            <person name="Bonneau R."/>
            <person name="Littman D.R."/>
        </authorList>
    </citation>
    <scope>NUCLEOTIDE SEQUENCE [LARGE SCALE GENOMIC DNA]</scope>
    <source>
        <strain evidence="6">iA624</strain>
        <strain evidence="4">IA624</strain>
        <strain evidence="5">IAA917</strain>
        <strain evidence="7">iAA917</strain>
    </source>
</reference>
<sequence>MKMEKIKLVYQGAFAIPDAEEACVVTLTDAEEERALSIVTDKPMANEIKFRQLDKDVKHPHLVDVLARMICEQGPQAYHVVFEANGNIGPKAKLVNATSGSAYSLPQDEAVLLAVTAGLEIFTNMEVLQKFTTPFRKDVMSVALPIVGLPDSLLKKALEKAVEEENYEGASFIRDEMKRRQEEKDEKNLTD</sequence>
<evidence type="ECO:0000313" key="5">
    <source>
        <dbReference type="EMBL" id="MQP14204.1"/>
    </source>
</evidence>
<dbReference type="InterPro" id="IPR001943">
    <property type="entry name" value="UVR_dom"/>
</dbReference>